<reference evidence="2 3" key="1">
    <citation type="submission" date="2016-07" db="EMBL/GenBank/DDBJ databases">
        <title>Pervasive Adenine N6-methylation of Active Genes in Fungi.</title>
        <authorList>
            <consortium name="DOE Joint Genome Institute"/>
            <person name="Mondo S.J."/>
            <person name="Dannebaum R.O."/>
            <person name="Kuo R.C."/>
            <person name="Labutti K."/>
            <person name="Haridas S."/>
            <person name="Kuo A."/>
            <person name="Salamov A."/>
            <person name="Ahrendt S.R."/>
            <person name="Lipzen A."/>
            <person name="Sullivan W."/>
            <person name="Andreopoulos W.B."/>
            <person name="Clum A."/>
            <person name="Lindquist E."/>
            <person name="Daum C."/>
            <person name="Ramamoorthy G.K."/>
            <person name="Gryganskyi A."/>
            <person name="Culley D."/>
            <person name="Magnuson J.K."/>
            <person name="James T.Y."/>
            <person name="O'Malley M.A."/>
            <person name="Stajich J.E."/>
            <person name="Spatafora J.W."/>
            <person name="Visel A."/>
            <person name="Grigoriev I.V."/>
        </authorList>
    </citation>
    <scope>NUCLEOTIDE SEQUENCE [LARGE SCALE GENOMIC DNA]</scope>
    <source>
        <strain evidence="2 3">NRRL 1336</strain>
    </source>
</reference>
<protein>
    <submittedName>
        <fullName evidence="2">Uncharacterized protein</fullName>
    </submittedName>
</protein>
<feature type="compositionally biased region" description="Low complexity" evidence="1">
    <location>
        <begin position="232"/>
        <end position="243"/>
    </location>
</feature>
<evidence type="ECO:0000313" key="2">
    <source>
        <dbReference type="EMBL" id="ORZ20731.1"/>
    </source>
</evidence>
<proteinExistence type="predicted"/>
<feature type="region of interest" description="Disordered" evidence="1">
    <location>
        <begin position="124"/>
        <end position="143"/>
    </location>
</feature>
<comment type="caution">
    <text evidence="2">The sequence shown here is derived from an EMBL/GenBank/DDBJ whole genome shotgun (WGS) entry which is preliminary data.</text>
</comment>
<dbReference type="Proteomes" id="UP000193560">
    <property type="component" value="Unassembled WGS sequence"/>
</dbReference>
<evidence type="ECO:0000256" key="1">
    <source>
        <dbReference type="SAM" id="MobiDB-lite"/>
    </source>
</evidence>
<sequence length="306" mass="34417">MVFPTVSYSTKINATFSPSKKFRISHPKVGPRHAPNRYDRIAAYDRAFQRYIQRDSKLAAWKQRMDQKGLPSPLVDGYQRSSSSWQHSLSSISSDSSTCTNDSYTLNKSKTIYDIKPIKSITITSSTPSPLAHSAPMPKPSVSRRIINRLSLSRSNSSKNNYHSSKVTPMATQSLRRHSSAKKCQGPSTTVHPLPTPSFSLLQHHQQPQQQKIPHFPTSRMSLDRHLHQPKNSNDNNNRNNNNISTKRSLCHYASTTTPRISAPISCSVEEYLAQKRYYPTSITTASTTTTAHPLVSTRTRSTIIH</sequence>
<dbReference type="OrthoDB" id="2289003at2759"/>
<dbReference type="EMBL" id="MCGE01000006">
    <property type="protein sequence ID" value="ORZ20731.1"/>
    <property type="molecule type" value="Genomic_DNA"/>
</dbReference>
<feature type="compositionally biased region" description="Polar residues" evidence="1">
    <location>
        <begin position="186"/>
        <end position="201"/>
    </location>
</feature>
<feature type="region of interest" description="Disordered" evidence="1">
    <location>
        <begin position="152"/>
        <end position="213"/>
    </location>
</feature>
<name>A0A1X2IR04_9FUNG</name>
<feature type="compositionally biased region" description="Low complexity" evidence="1">
    <location>
        <begin position="152"/>
        <end position="165"/>
    </location>
</feature>
<organism evidence="2 3">
    <name type="scientific">Absidia repens</name>
    <dbReference type="NCBI Taxonomy" id="90262"/>
    <lineage>
        <taxon>Eukaryota</taxon>
        <taxon>Fungi</taxon>
        <taxon>Fungi incertae sedis</taxon>
        <taxon>Mucoromycota</taxon>
        <taxon>Mucoromycotina</taxon>
        <taxon>Mucoromycetes</taxon>
        <taxon>Mucorales</taxon>
        <taxon>Cunninghamellaceae</taxon>
        <taxon>Absidia</taxon>
    </lineage>
</organism>
<evidence type="ECO:0000313" key="3">
    <source>
        <dbReference type="Proteomes" id="UP000193560"/>
    </source>
</evidence>
<keyword evidence="3" id="KW-1185">Reference proteome</keyword>
<gene>
    <name evidence="2" type="ORF">BCR42DRAFT_389919</name>
</gene>
<feature type="region of interest" description="Disordered" evidence="1">
    <location>
        <begin position="226"/>
        <end position="245"/>
    </location>
</feature>
<accession>A0A1X2IR04</accession>
<dbReference type="AlphaFoldDB" id="A0A1X2IR04"/>